<dbReference type="KEGG" id="cpf:CPF_0100"/>
<name>A0A0H2YNJ7_CLOP1</name>
<reference evidence="1 2" key="1">
    <citation type="journal article" date="2006" name="Genome Res.">
        <title>Skewed genomic variability in strains of the toxigenic bacterial pathogen, Clostridium perfringens.</title>
        <authorList>
            <person name="Myers G.S."/>
            <person name="Rasko D.A."/>
            <person name="Cheung J.K."/>
            <person name="Ravel J."/>
            <person name="Seshadri R."/>
            <person name="Deboy R.T."/>
            <person name="Ren Q."/>
            <person name="Varga J."/>
            <person name="Awad M.M."/>
            <person name="Brinkac L.M."/>
            <person name="Daugherty S.C."/>
            <person name="Haft D.H."/>
            <person name="Dodson R.J."/>
            <person name="Madupu R."/>
            <person name="Nelson W.C."/>
            <person name="Rosovitz M.J."/>
            <person name="Sullivan S.A."/>
            <person name="Khouri H."/>
            <person name="Dimitrov G.I."/>
            <person name="Watkins K.L."/>
            <person name="Mulligan S."/>
            <person name="Benton J."/>
            <person name="Radune D."/>
            <person name="Fisher D.J."/>
            <person name="Atkins H.S."/>
            <person name="Hiscox T."/>
            <person name="Jost B.H."/>
            <person name="Billington S.J."/>
            <person name="Songer J.G."/>
            <person name="McClane B.A."/>
            <person name="Titball R.W."/>
            <person name="Rood J.I."/>
            <person name="Melville S.B."/>
            <person name="Paulsen I.T."/>
        </authorList>
    </citation>
    <scope>NUCLEOTIDE SEQUENCE [LARGE SCALE GENOMIC DNA]</scope>
    <source>
        <strain evidence="2">ATCC 13124 / DSM 756 / JCM 1290 / NCIMB 6125 / NCTC 8237 / S 107 / Type A</strain>
    </source>
</reference>
<proteinExistence type="predicted"/>
<gene>
    <name evidence="1" type="ordered locus">CPF_0100</name>
</gene>
<keyword evidence="2" id="KW-1185">Reference proteome</keyword>
<evidence type="ECO:0000313" key="2">
    <source>
        <dbReference type="Proteomes" id="UP000001823"/>
    </source>
</evidence>
<organism evidence="1 2">
    <name type="scientific">Clostridium perfringens (strain ATCC 13124 / DSM 756 / JCM 1290 / NCIMB 6125 / NCTC 8237 / Type A)</name>
    <dbReference type="NCBI Taxonomy" id="195103"/>
    <lineage>
        <taxon>Bacteria</taxon>
        <taxon>Bacillati</taxon>
        <taxon>Bacillota</taxon>
        <taxon>Clostridia</taxon>
        <taxon>Eubacteriales</taxon>
        <taxon>Clostridiaceae</taxon>
        <taxon>Clostridium</taxon>
    </lineage>
</organism>
<sequence length="146" mass="17253">MLFYGVISVEYKKEQFNEKVLTNHITKEQWIDILKNSNLIGLRDMKILLNLYGSNGQPLKTSLIGEHLEFGDISTRIQKMCKRIEEELGIGLDEKSEIGSWKYKFRHWFIMLNGSKIYDEKEEKNYFTWTLKKELKEAIDSLLGKE</sequence>
<dbReference type="PaxDb" id="195103-CPF_0100"/>
<dbReference type="Proteomes" id="UP000001823">
    <property type="component" value="Chromosome"/>
</dbReference>
<dbReference type="HOGENOM" id="CLU_1783518_0_0_9"/>
<accession>A0A0H2YNJ7</accession>
<evidence type="ECO:0000313" key="1">
    <source>
        <dbReference type="EMBL" id="ABG82297.1"/>
    </source>
</evidence>
<dbReference type="STRING" id="195103.CPF_0100"/>
<dbReference type="AlphaFoldDB" id="A0A0H2YNJ7"/>
<dbReference type="EMBL" id="CP000246">
    <property type="protein sequence ID" value="ABG82297.1"/>
    <property type="molecule type" value="Genomic_DNA"/>
</dbReference>
<protein>
    <submittedName>
        <fullName evidence="1">Uncharacterized protein</fullName>
    </submittedName>
</protein>